<evidence type="ECO:0000256" key="5">
    <source>
        <dbReference type="ARBA" id="ARBA00022540"/>
    </source>
</evidence>
<keyword evidence="6 9" id="KW-0547">Nucleotide-binding</keyword>
<dbReference type="InterPro" id="IPR000795">
    <property type="entry name" value="T_Tr_GTP-bd_dom"/>
</dbReference>
<dbReference type="CDD" id="cd03702">
    <property type="entry name" value="IF2_mtIF2_II"/>
    <property type="match status" value="1"/>
</dbReference>
<feature type="binding site" evidence="9">
    <location>
        <begin position="348"/>
        <end position="351"/>
    </location>
    <ligand>
        <name>GTP</name>
        <dbReference type="ChEBI" id="CHEBI:37565"/>
    </ligand>
</feature>
<comment type="subcellular location">
    <subcellularLocation>
        <location evidence="1 9 11">Cytoplasm</location>
    </subcellularLocation>
</comment>
<sequence length="739" mass="79254">MAKIRVYELAKELGFDNKAFVEELHREGIQVKSYMSTVDEETADLVRTLFGSRGEKAKAAPAAPPAEKAPAPEAAKPKGKESAPPAAKAPAPAPKKEAAPPAAPPQRAPAPPRAAAPKAAPPAPRPAPPAPAARTAAPPTPEAPAPPKPAEVVRQRRGRVRIPEAITVKDLADKLSIKAAEIIKELMKMGQMTTINQMIDNSTAVGLSEKFGYEVEISKENIEDVLVHQEADAPESLKPRAPVITIMGHVDHGKTRLLDAIRKANVMEHEAGGITQHIGAYRVKTEKGTAVFLDTPGHEAFTAMRARGAKVTDLVILVVAANEGVMPQTREAVAHAKAASVPIMVAVNKMDLPDANPDRVKQQLSELGLIPEDWGGDTVYAPVSARQGIGIDDLLDLAILQAELMELKANPDRAAEGVVVEAKLDKGRGPVATVLVQRGTLKVGDTFVAGKWHGKARALLDDQGRKLKLAGPATPVEVLGFAGVPEAGDTFLAVQDERVAREISSRRQQRERLAALVTNARVSLESFLDSVKEGRLKELNIILKADVQGSIEALRESLQKLGNQEVGVRILHSSAGGITETDVMLAAASSAIIVGFNVRPTPGAGETAKREKVDIRLYSVIYDAIEEVKSALEGILEPGKREVIRGHAEVRKIFHVPGAGTIGGSYVTDGTVRRNSEVRLIRDNVVIYTGRLSSLRRFKEDVAEVQQGYECGIGLERFNDLKEGDIIEPFVTEEVARTL</sequence>
<keyword evidence="7 9" id="KW-0648">Protein biosynthesis</keyword>
<dbReference type="GO" id="GO:0003924">
    <property type="term" value="F:GTPase activity"/>
    <property type="evidence" value="ECO:0007669"/>
    <property type="project" value="UniProtKB-UniRule"/>
</dbReference>
<protein>
    <recommendedName>
        <fullName evidence="3 9">Translation initiation factor IF-2</fullName>
    </recommendedName>
</protein>
<dbReference type="PANTHER" id="PTHR43381">
    <property type="entry name" value="TRANSLATION INITIATION FACTOR IF-2-RELATED"/>
    <property type="match status" value="1"/>
</dbReference>
<dbReference type="Gene3D" id="3.40.50.300">
    <property type="entry name" value="P-loop containing nucleotide triphosphate hydrolases"/>
    <property type="match status" value="1"/>
</dbReference>
<dbReference type="Gene3D" id="1.10.10.2480">
    <property type="match status" value="1"/>
</dbReference>
<dbReference type="GO" id="GO:0003743">
    <property type="term" value="F:translation initiation factor activity"/>
    <property type="evidence" value="ECO:0007669"/>
    <property type="project" value="UniProtKB-UniRule"/>
</dbReference>
<dbReference type="GO" id="GO:0005829">
    <property type="term" value="C:cytosol"/>
    <property type="evidence" value="ECO:0007669"/>
    <property type="project" value="TreeGrafter"/>
</dbReference>
<dbReference type="SUPFAM" id="SSF52156">
    <property type="entry name" value="Initiation factor IF2/eIF5b, domain 3"/>
    <property type="match status" value="1"/>
</dbReference>
<evidence type="ECO:0000259" key="13">
    <source>
        <dbReference type="PROSITE" id="PS51722"/>
    </source>
</evidence>
<feature type="region of interest" description="Disordered" evidence="12">
    <location>
        <begin position="56"/>
        <end position="156"/>
    </location>
</feature>
<dbReference type="InterPro" id="IPR000178">
    <property type="entry name" value="TF_IF2_bacterial-like"/>
</dbReference>
<evidence type="ECO:0000256" key="1">
    <source>
        <dbReference type="ARBA" id="ARBA00004496"/>
    </source>
</evidence>
<dbReference type="PROSITE" id="PS01176">
    <property type="entry name" value="IF2"/>
    <property type="match status" value="1"/>
</dbReference>
<dbReference type="InterPro" id="IPR005225">
    <property type="entry name" value="Small_GTP-bd"/>
</dbReference>
<dbReference type="Proteomes" id="UP000782312">
    <property type="component" value="Unassembled WGS sequence"/>
</dbReference>
<organism evidence="14 15">
    <name type="scientific">Tectimicrobiota bacterium</name>
    <dbReference type="NCBI Taxonomy" id="2528274"/>
    <lineage>
        <taxon>Bacteria</taxon>
        <taxon>Pseudomonadati</taxon>
        <taxon>Nitrospinota/Tectimicrobiota group</taxon>
        <taxon>Candidatus Tectimicrobiota</taxon>
    </lineage>
</organism>
<dbReference type="NCBIfam" id="TIGR00487">
    <property type="entry name" value="IF-2"/>
    <property type="match status" value="1"/>
</dbReference>
<dbReference type="EMBL" id="JACPUR010000038">
    <property type="protein sequence ID" value="MBI3129159.1"/>
    <property type="molecule type" value="Genomic_DNA"/>
</dbReference>
<dbReference type="InterPro" id="IPR009000">
    <property type="entry name" value="Transl_B-barrel_sf"/>
</dbReference>
<keyword evidence="4 9" id="KW-0963">Cytoplasm</keyword>
<feature type="compositionally biased region" description="Low complexity" evidence="12">
    <location>
        <begin position="59"/>
        <end position="74"/>
    </location>
</feature>
<evidence type="ECO:0000256" key="9">
    <source>
        <dbReference type="HAMAP-Rule" id="MF_00100"/>
    </source>
</evidence>
<dbReference type="InterPro" id="IPR023115">
    <property type="entry name" value="TIF_IF2_dom3"/>
</dbReference>
<feature type="binding site" evidence="9">
    <location>
        <begin position="294"/>
        <end position="298"/>
    </location>
    <ligand>
        <name>GTP</name>
        <dbReference type="ChEBI" id="CHEBI:37565"/>
    </ligand>
</feature>
<feature type="compositionally biased region" description="Pro residues" evidence="12">
    <location>
        <begin position="101"/>
        <end position="131"/>
    </location>
</feature>
<dbReference type="InterPro" id="IPR004161">
    <property type="entry name" value="EFTu-like_2"/>
</dbReference>
<evidence type="ECO:0000313" key="15">
    <source>
        <dbReference type="Proteomes" id="UP000782312"/>
    </source>
</evidence>
<dbReference type="FunFam" id="2.40.30.10:FF:000008">
    <property type="entry name" value="Translation initiation factor IF-2"/>
    <property type="match status" value="1"/>
</dbReference>
<dbReference type="Gene3D" id="2.40.30.10">
    <property type="entry name" value="Translation factors"/>
    <property type="match status" value="2"/>
</dbReference>
<dbReference type="InterPro" id="IPR015760">
    <property type="entry name" value="TIF_IF2"/>
</dbReference>
<dbReference type="InterPro" id="IPR044145">
    <property type="entry name" value="IF2_II"/>
</dbReference>
<dbReference type="Pfam" id="PF22042">
    <property type="entry name" value="EF-G_D2"/>
    <property type="match status" value="1"/>
</dbReference>
<accession>A0A932MNA6</accession>
<evidence type="ECO:0000256" key="7">
    <source>
        <dbReference type="ARBA" id="ARBA00022917"/>
    </source>
</evidence>
<dbReference type="FunFam" id="3.40.50.10050:FF:000001">
    <property type="entry name" value="Translation initiation factor IF-2"/>
    <property type="match status" value="1"/>
</dbReference>
<evidence type="ECO:0000256" key="6">
    <source>
        <dbReference type="ARBA" id="ARBA00022741"/>
    </source>
</evidence>
<dbReference type="PANTHER" id="PTHR43381:SF5">
    <property type="entry name" value="TR-TYPE G DOMAIN-CONTAINING PROTEIN"/>
    <property type="match status" value="1"/>
</dbReference>
<dbReference type="InterPro" id="IPR036925">
    <property type="entry name" value="TIF_IF2_dom3_sf"/>
</dbReference>
<evidence type="ECO:0000256" key="3">
    <source>
        <dbReference type="ARBA" id="ARBA00020675"/>
    </source>
</evidence>
<dbReference type="Pfam" id="PF00009">
    <property type="entry name" value="GTP_EFTU"/>
    <property type="match status" value="1"/>
</dbReference>
<evidence type="ECO:0000256" key="10">
    <source>
        <dbReference type="RuleBase" id="RU000644"/>
    </source>
</evidence>
<keyword evidence="8 9" id="KW-0342">GTP-binding</keyword>
<dbReference type="Gene3D" id="3.40.50.10050">
    <property type="entry name" value="Translation initiation factor IF- 2, domain 3"/>
    <property type="match status" value="1"/>
</dbReference>
<dbReference type="SUPFAM" id="SSF50447">
    <property type="entry name" value="Translation proteins"/>
    <property type="match status" value="2"/>
</dbReference>
<dbReference type="InterPro" id="IPR027417">
    <property type="entry name" value="P-loop_NTPase"/>
</dbReference>
<feature type="compositionally biased region" description="Pro residues" evidence="12">
    <location>
        <begin position="138"/>
        <end position="149"/>
    </location>
</feature>
<name>A0A932MNA6_UNCTE</name>
<evidence type="ECO:0000313" key="14">
    <source>
        <dbReference type="EMBL" id="MBI3129159.1"/>
    </source>
</evidence>
<dbReference type="AlphaFoldDB" id="A0A932MNA6"/>
<comment type="function">
    <text evidence="9 10">One of the essential components for the initiation of protein synthesis. Protects formylmethionyl-tRNA from spontaneous hydrolysis and promotes its binding to the 30S ribosomal subunits. Also involved in the hydrolysis of GTP during the formation of the 70S ribosomal complex.</text>
</comment>
<dbReference type="HAMAP" id="MF_00100_B">
    <property type="entry name" value="IF_2_B"/>
    <property type="match status" value="1"/>
</dbReference>
<dbReference type="GO" id="GO:0005525">
    <property type="term" value="F:GTP binding"/>
    <property type="evidence" value="ECO:0007669"/>
    <property type="project" value="UniProtKB-KW"/>
</dbReference>
<dbReference type="InterPro" id="IPR006847">
    <property type="entry name" value="IF2_N"/>
</dbReference>
<comment type="caution">
    <text evidence="14">The sequence shown here is derived from an EMBL/GenBank/DDBJ whole genome shotgun (WGS) entry which is preliminary data.</text>
</comment>
<evidence type="ECO:0000256" key="12">
    <source>
        <dbReference type="SAM" id="MobiDB-lite"/>
    </source>
</evidence>
<dbReference type="InterPro" id="IPR053905">
    <property type="entry name" value="EF-G-like_DII"/>
</dbReference>
<evidence type="ECO:0000256" key="2">
    <source>
        <dbReference type="ARBA" id="ARBA00007733"/>
    </source>
</evidence>
<reference evidence="14" key="1">
    <citation type="submission" date="2020-07" db="EMBL/GenBank/DDBJ databases">
        <title>Huge and variable diversity of episymbiotic CPR bacteria and DPANN archaea in groundwater ecosystems.</title>
        <authorList>
            <person name="He C.Y."/>
            <person name="Keren R."/>
            <person name="Whittaker M."/>
            <person name="Farag I.F."/>
            <person name="Doudna J."/>
            <person name="Cate J.H.D."/>
            <person name="Banfield J.F."/>
        </authorList>
    </citation>
    <scope>NUCLEOTIDE SEQUENCE</scope>
    <source>
        <strain evidence="14">NC_groundwater_763_Ag_S-0.2um_68_21</strain>
    </source>
</reference>
<dbReference type="PROSITE" id="PS51722">
    <property type="entry name" value="G_TR_2"/>
    <property type="match status" value="1"/>
</dbReference>
<feature type="region of interest" description="G-domain" evidence="9">
    <location>
        <begin position="242"/>
        <end position="390"/>
    </location>
</feature>
<dbReference type="FunFam" id="2.40.30.10:FF:000007">
    <property type="entry name" value="Translation initiation factor IF-2"/>
    <property type="match status" value="1"/>
</dbReference>
<dbReference type="FunFam" id="3.40.50.300:FF:000019">
    <property type="entry name" value="Translation initiation factor IF-2"/>
    <property type="match status" value="1"/>
</dbReference>
<dbReference type="SUPFAM" id="SSF52540">
    <property type="entry name" value="P-loop containing nucleoside triphosphate hydrolases"/>
    <property type="match status" value="1"/>
</dbReference>
<dbReference type="CDD" id="cd01887">
    <property type="entry name" value="IF2_eIF5B"/>
    <property type="match status" value="1"/>
</dbReference>
<evidence type="ECO:0000256" key="4">
    <source>
        <dbReference type="ARBA" id="ARBA00022490"/>
    </source>
</evidence>
<evidence type="ECO:0000256" key="11">
    <source>
        <dbReference type="RuleBase" id="RU000645"/>
    </source>
</evidence>
<dbReference type="Pfam" id="PF11987">
    <property type="entry name" value="IF-2"/>
    <property type="match status" value="1"/>
</dbReference>
<evidence type="ECO:0000256" key="8">
    <source>
        <dbReference type="ARBA" id="ARBA00023134"/>
    </source>
</evidence>
<dbReference type="Pfam" id="PF03144">
    <property type="entry name" value="GTP_EFTU_D2"/>
    <property type="match status" value="1"/>
</dbReference>
<keyword evidence="5 9" id="KW-0396">Initiation factor</keyword>
<proteinExistence type="inferred from homology"/>
<dbReference type="CDD" id="cd03692">
    <property type="entry name" value="mtIF2_IVc"/>
    <property type="match status" value="1"/>
</dbReference>
<comment type="similarity">
    <text evidence="2 9 10">Belongs to the TRAFAC class translation factor GTPase superfamily. Classic translation factor GTPase family. IF-2 subfamily.</text>
</comment>
<feature type="binding site" evidence="9">
    <location>
        <begin position="248"/>
        <end position="255"/>
    </location>
    <ligand>
        <name>GTP</name>
        <dbReference type="ChEBI" id="CHEBI:37565"/>
    </ligand>
</feature>
<dbReference type="Pfam" id="PF04760">
    <property type="entry name" value="IF2_N"/>
    <property type="match status" value="2"/>
</dbReference>
<gene>
    <name evidence="9 14" type="primary">infB</name>
    <name evidence="14" type="ORF">HYZ11_16250</name>
</gene>
<dbReference type="NCBIfam" id="TIGR00231">
    <property type="entry name" value="small_GTP"/>
    <property type="match status" value="1"/>
</dbReference>
<feature type="domain" description="Tr-type G" evidence="13">
    <location>
        <begin position="239"/>
        <end position="408"/>
    </location>
</feature>